<name>A0A8D2ZX83_SCOMX</name>
<dbReference type="Proteomes" id="UP000694558">
    <property type="component" value="Chromosome 20"/>
</dbReference>
<dbReference type="Ensembl" id="ENSSMAT00000009164.2">
    <property type="protein sequence ID" value="ENSSMAP00000009054.1"/>
    <property type="gene ID" value="ENSSMAG00000005589.2"/>
</dbReference>
<reference evidence="1" key="1">
    <citation type="submission" date="2023-05" db="EMBL/GenBank/DDBJ databases">
        <title>High-quality long-read genome of Scophthalmus maximus.</title>
        <authorList>
            <person name="Lien S."/>
            <person name="Martinez P."/>
        </authorList>
    </citation>
    <scope>NUCLEOTIDE SEQUENCE [LARGE SCALE GENOMIC DNA]</scope>
</reference>
<dbReference type="AlphaFoldDB" id="A0A8D2ZX83"/>
<reference evidence="1" key="2">
    <citation type="submission" date="2025-08" db="UniProtKB">
        <authorList>
            <consortium name="Ensembl"/>
        </authorList>
    </citation>
    <scope>IDENTIFICATION</scope>
</reference>
<dbReference type="OMA" id="HTFDPNH"/>
<evidence type="ECO:0000313" key="1">
    <source>
        <dbReference type="Ensembl" id="ENSSMAP00000009054.1"/>
    </source>
</evidence>
<proteinExistence type="predicted"/>
<organism evidence="1 2">
    <name type="scientific">Scophthalmus maximus</name>
    <name type="common">Turbot</name>
    <name type="synonym">Psetta maxima</name>
    <dbReference type="NCBI Taxonomy" id="52904"/>
    <lineage>
        <taxon>Eukaryota</taxon>
        <taxon>Metazoa</taxon>
        <taxon>Chordata</taxon>
        <taxon>Craniata</taxon>
        <taxon>Vertebrata</taxon>
        <taxon>Euteleostomi</taxon>
        <taxon>Actinopterygii</taxon>
        <taxon>Neopterygii</taxon>
        <taxon>Teleostei</taxon>
        <taxon>Neoteleostei</taxon>
        <taxon>Acanthomorphata</taxon>
        <taxon>Carangaria</taxon>
        <taxon>Pleuronectiformes</taxon>
        <taxon>Pleuronectoidei</taxon>
        <taxon>Scophthalmidae</taxon>
        <taxon>Scophthalmus</taxon>
    </lineage>
</organism>
<dbReference type="GeneTree" id="ENSGT00940000164220"/>
<dbReference type="PANTHER" id="PTHR34488">
    <property type="entry name" value="SI:CH211-245H14.1-RELATED"/>
    <property type="match status" value="1"/>
</dbReference>
<evidence type="ECO:0000313" key="2">
    <source>
        <dbReference type="Proteomes" id="UP000694558"/>
    </source>
</evidence>
<protein>
    <submittedName>
        <fullName evidence="1">Uncharacterized protein</fullName>
    </submittedName>
</protein>
<dbReference type="PANTHER" id="PTHR34488:SF1">
    <property type="entry name" value="SI:CH211-245H14.1-RELATED"/>
    <property type="match status" value="1"/>
</dbReference>
<sequence length="126" mass="13959">MDRASGHTEVGSFEECDYCLAFCPIASRVGTDVDYVLRRIPADKPTVLVLMYHTFRGDYVVPESGRLVDARNVGLTVSCLFHEGELLKCSCNDIAWFDIQRFLGLPQVRIGSADRIQGSGVAGFLR</sequence>
<accession>A0A8D2ZX83</accession>